<dbReference type="OrthoDB" id="449487at2759"/>
<accession>A0A7J7KNZ5</accession>
<dbReference type="GO" id="GO:0070813">
    <property type="term" value="P:hydrogen sulfide metabolic process"/>
    <property type="evidence" value="ECO:0007669"/>
    <property type="project" value="TreeGrafter"/>
</dbReference>
<feature type="domain" description="Metallo-beta-lactamase" evidence="2">
    <location>
        <begin position="145"/>
        <end position="281"/>
    </location>
</feature>
<keyword evidence="4" id="KW-1185">Reference proteome</keyword>
<dbReference type="AlphaFoldDB" id="A0A7J7KNZ5"/>
<dbReference type="SUPFAM" id="SSF56281">
    <property type="entry name" value="Metallo-hydrolase/oxidoreductase"/>
    <property type="match status" value="1"/>
</dbReference>
<dbReference type="GO" id="GO:0050313">
    <property type="term" value="F:sulfur dioxygenase activity"/>
    <property type="evidence" value="ECO:0007669"/>
    <property type="project" value="InterPro"/>
</dbReference>
<evidence type="ECO:0000313" key="3">
    <source>
        <dbReference type="EMBL" id="KAF6039872.1"/>
    </source>
</evidence>
<evidence type="ECO:0000313" key="4">
    <source>
        <dbReference type="Proteomes" id="UP000593567"/>
    </source>
</evidence>
<dbReference type="Proteomes" id="UP000593567">
    <property type="component" value="Unassembled WGS sequence"/>
</dbReference>
<dbReference type="PANTHER" id="PTHR43084:SF1">
    <property type="entry name" value="PERSULFIDE DIOXYGENASE ETHE1, MITOCHONDRIAL"/>
    <property type="match status" value="1"/>
</dbReference>
<dbReference type="CDD" id="cd07724">
    <property type="entry name" value="POD-like_MBL-fold"/>
    <property type="match status" value="1"/>
</dbReference>
<dbReference type="InterPro" id="IPR036866">
    <property type="entry name" value="RibonucZ/Hydroxyglut_hydro"/>
</dbReference>
<dbReference type="Pfam" id="PF00753">
    <property type="entry name" value="Lactamase_B"/>
    <property type="match status" value="1"/>
</dbReference>
<dbReference type="GO" id="GO:0005739">
    <property type="term" value="C:mitochondrion"/>
    <property type="evidence" value="ECO:0007669"/>
    <property type="project" value="TreeGrafter"/>
</dbReference>
<dbReference type="InterPro" id="IPR051682">
    <property type="entry name" value="Mito_Persulfide_Diox"/>
</dbReference>
<dbReference type="PANTHER" id="PTHR43084">
    <property type="entry name" value="PERSULFIDE DIOXYGENASE ETHE1"/>
    <property type="match status" value="1"/>
</dbReference>
<gene>
    <name evidence="3" type="ORF">EB796_001824</name>
</gene>
<protein>
    <recommendedName>
        <fullName evidence="2">Metallo-beta-lactamase domain-containing protein</fullName>
    </recommendedName>
</protein>
<evidence type="ECO:0000256" key="1">
    <source>
        <dbReference type="ARBA" id="ARBA00022723"/>
    </source>
</evidence>
<dbReference type="Gene3D" id="3.60.15.10">
    <property type="entry name" value="Ribonuclease Z/Hydroxyacylglutathione hydrolase-like"/>
    <property type="match status" value="1"/>
</dbReference>
<reference evidence="3" key="1">
    <citation type="submission" date="2020-06" db="EMBL/GenBank/DDBJ databases">
        <title>Draft genome of Bugula neritina, a colonial animal packing powerful symbionts and potential medicines.</title>
        <authorList>
            <person name="Rayko M."/>
        </authorList>
    </citation>
    <scope>NUCLEOTIDE SEQUENCE [LARGE SCALE GENOMIC DNA]</scope>
    <source>
        <strain evidence="3">Kwan_BN1</strain>
    </source>
</reference>
<organism evidence="3 4">
    <name type="scientific">Bugula neritina</name>
    <name type="common">Brown bryozoan</name>
    <name type="synonym">Sertularia neritina</name>
    <dbReference type="NCBI Taxonomy" id="10212"/>
    <lineage>
        <taxon>Eukaryota</taxon>
        <taxon>Metazoa</taxon>
        <taxon>Spiralia</taxon>
        <taxon>Lophotrochozoa</taxon>
        <taxon>Bryozoa</taxon>
        <taxon>Gymnolaemata</taxon>
        <taxon>Cheilostomatida</taxon>
        <taxon>Flustrina</taxon>
        <taxon>Buguloidea</taxon>
        <taxon>Bugulidae</taxon>
        <taxon>Bugula</taxon>
    </lineage>
</organism>
<keyword evidence="1" id="KW-0479">Metal-binding</keyword>
<comment type="caution">
    <text evidence="3">The sequence shown here is derived from an EMBL/GenBank/DDBJ whole genome shotgun (WGS) entry which is preliminary data.</text>
</comment>
<dbReference type="GO" id="GO:0006749">
    <property type="term" value="P:glutathione metabolic process"/>
    <property type="evidence" value="ECO:0007669"/>
    <property type="project" value="InterPro"/>
</dbReference>
<proteinExistence type="predicted"/>
<name>A0A7J7KNZ5_BUGNE</name>
<dbReference type="InterPro" id="IPR001279">
    <property type="entry name" value="Metallo-B-lactamas"/>
</dbReference>
<dbReference type="InterPro" id="IPR044528">
    <property type="entry name" value="POD-like_MBL-fold"/>
</dbReference>
<sequence>MSTGTVIVKLPRHFANFRFYKAKQAHSRALGVIVGRNSNGSAIQDHSARTFSVCSVAKVKAHHYVGYPSGNNPSIRKSHSAAQFHYLTPGFNFSKSKNQVWQNLKTQIPNLQLQNLQYSGLPKGNILMDSSSQVLFRQLFEHKSCTYTYLLACNRTKEAALIDPVIEMVPRDVKLLHQLGYSLKYALNTHVHADHITGSGKLKEHFSGAKSVLGIDSGAKADIHVDHLQTLQIGDITLEARKTPGHTNGCMTYVWHSQKKVFCGDAILIRGCGRTDFQQGI</sequence>
<dbReference type="SMART" id="SM00849">
    <property type="entry name" value="Lactamase_B"/>
    <property type="match status" value="1"/>
</dbReference>
<dbReference type="GO" id="GO:0046872">
    <property type="term" value="F:metal ion binding"/>
    <property type="evidence" value="ECO:0007669"/>
    <property type="project" value="UniProtKB-KW"/>
</dbReference>
<dbReference type="EMBL" id="VXIV02000203">
    <property type="protein sequence ID" value="KAF6039872.1"/>
    <property type="molecule type" value="Genomic_DNA"/>
</dbReference>
<evidence type="ECO:0000259" key="2">
    <source>
        <dbReference type="SMART" id="SM00849"/>
    </source>
</evidence>